<proteinExistence type="predicted"/>
<dbReference type="EMBL" id="FORQ01000004">
    <property type="protein sequence ID" value="SFJ07823.1"/>
    <property type="molecule type" value="Genomic_DNA"/>
</dbReference>
<evidence type="ECO:0000313" key="3">
    <source>
        <dbReference type="Proteomes" id="UP000242560"/>
    </source>
</evidence>
<feature type="domain" description="Transglutaminase-like" evidence="1">
    <location>
        <begin position="297"/>
        <end position="364"/>
    </location>
</feature>
<dbReference type="Gene3D" id="3.10.620.30">
    <property type="match status" value="1"/>
</dbReference>
<evidence type="ECO:0000259" key="1">
    <source>
        <dbReference type="Pfam" id="PF01841"/>
    </source>
</evidence>
<dbReference type="Pfam" id="PF01841">
    <property type="entry name" value="Transglut_core"/>
    <property type="match status" value="1"/>
</dbReference>
<dbReference type="Gene3D" id="2.60.120.1130">
    <property type="match status" value="1"/>
</dbReference>
<protein>
    <recommendedName>
        <fullName evidence="1">Transglutaminase-like domain-containing protein</fullName>
    </recommendedName>
</protein>
<dbReference type="RefSeq" id="WP_089820220.1">
    <property type="nucleotide sequence ID" value="NZ_FORQ01000004.1"/>
</dbReference>
<name>A0A1I3NEW6_9FLAO</name>
<dbReference type="InterPro" id="IPR002931">
    <property type="entry name" value="Transglutaminase-like"/>
</dbReference>
<evidence type="ECO:0000313" key="2">
    <source>
        <dbReference type="EMBL" id="SFJ07823.1"/>
    </source>
</evidence>
<dbReference type="AlphaFoldDB" id="A0A1I3NEW6"/>
<keyword evidence="3" id="KW-1185">Reference proteome</keyword>
<dbReference type="Gene3D" id="2.60.40.3140">
    <property type="match status" value="1"/>
</dbReference>
<organism evidence="2 3">
    <name type="scientific">Kaistella treverensis</name>
    <dbReference type="NCBI Taxonomy" id="631455"/>
    <lineage>
        <taxon>Bacteria</taxon>
        <taxon>Pseudomonadati</taxon>
        <taxon>Bacteroidota</taxon>
        <taxon>Flavobacteriia</taxon>
        <taxon>Flavobacteriales</taxon>
        <taxon>Weeksellaceae</taxon>
        <taxon>Chryseobacterium group</taxon>
        <taxon>Kaistella</taxon>
    </lineage>
</organism>
<reference evidence="3" key="1">
    <citation type="submission" date="2016-10" db="EMBL/GenBank/DDBJ databases">
        <authorList>
            <person name="Varghese N."/>
            <person name="Submissions S."/>
        </authorList>
    </citation>
    <scope>NUCLEOTIDE SEQUENCE [LARGE SCALE GENOMIC DNA]</scope>
    <source>
        <strain evidence="3">DSM 22251</strain>
    </source>
</reference>
<gene>
    <name evidence="2" type="ORF">SAMN05421638_2047</name>
</gene>
<accession>A0A1I3NEW6</accession>
<sequence>MIKKLPLLIGCFFASILYSQHKFLNDPKISAADLQKTKSEIDADAPAEILYRSVHFIVDYDGSLKQEIVSRVKIYNKDNAGEYLDYEIPVFNNGKGDSEKLIDLKVVTYNWENDKITPTKITRDEKFKSKEDKNYTITKFAFANVKNGSVVEYSYTIFSPFLNSTPRTLIESKIPTRYVEFVFDHALPIGYSINYKGSVAPKHRDAGHKTLYGNQFQTHRYAYEDLPAFKDERYVLNNDNYKTGVRAELNSTLFNNIFKSYSISWKDIQKRLYDHDDFGEQLKKESLVKNLLPNEIAAMSTKVEKAAAVLKFVQNNYTWNKEDEAFTDKGIKNLITTKIGNTAEINLLLTMLLRNAGLNADPVVLSTINRGKLTTYNPSISQLNFVLASFDDNGKFYLLDGTSKLTELNMVSPRALNESGIIMSKDDAKLINVLYPEVSKTILSIDAKLNSDGTVEGKFADRDTKLYAMIANEGFTDDQKTYSKNYQDEYRFPFTNLKHQLHENNDFETTFDFSADSFVDHIGNKMVFNPLLFLYSQNHSYNQTEPRRSAIEFYSAFDRVKSVTITLPDGYKFENVPKSKKIRTEDSGIQYTYLVTQKENKLTIETTVQIDDSSFPADYYPFFKQIYDNVTKLEAQVVTAVKK</sequence>
<dbReference type="Proteomes" id="UP000242560">
    <property type="component" value="Unassembled WGS sequence"/>
</dbReference>